<evidence type="ECO:0000256" key="8">
    <source>
        <dbReference type="ARBA" id="ARBA00023157"/>
    </source>
</evidence>
<dbReference type="GO" id="GO:0005886">
    <property type="term" value="C:plasma membrane"/>
    <property type="evidence" value="ECO:0000318"/>
    <property type="project" value="GO_Central"/>
</dbReference>
<keyword evidence="13" id="KW-1185">Reference proteome</keyword>
<dbReference type="InterPro" id="IPR050412">
    <property type="entry name" value="Ig-like_Receptors_ImmuneReg"/>
</dbReference>
<reference evidence="12" key="2">
    <citation type="submission" date="2025-08" db="UniProtKB">
        <authorList>
            <consortium name="Ensembl"/>
        </authorList>
    </citation>
    <scope>IDENTIFICATION</scope>
</reference>
<organism evidence="12 13">
    <name type="scientific">Monodelphis domestica</name>
    <name type="common">Gray short-tailed opossum</name>
    <dbReference type="NCBI Taxonomy" id="13616"/>
    <lineage>
        <taxon>Eukaryota</taxon>
        <taxon>Metazoa</taxon>
        <taxon>Chordata</taxon>
        <taxon>Craniata</taxon>
        <taxon>Vertebrata</taxon>
        <taxon>Euteleostomi</taxon>
        <taxon>Mammalia</taxon>
        <taxon>Metatheria</taxon>
        <taxon>Didelphimorphia</taxon>
        <taxon>Didelphidae</taxon>
        <taxon>Monodelphis</taxon>
    </lineage>
</organism>
<evidence type="ECO:0000256" key="7">
    <source>
        <dbReference type="ARBA" id="ARBA00023136"/>
    </source>
</evidence>
<keyword evidence="4" id="KW-0732">Signal</keyword>
<dbReference type="Gene3D" id="2.60.40.10">
    <property type="entry name" value="Immunoglobulins"/>
    <property type="match status" value="1"/>
</dbReference>
<evidence type="ECO:0000313" key="12">
    <source>
        <dbReference type="Ensembl" id="ENSMODP00000052376.1"/>
    </source>
</evidence>
<dbReference type="InterPro" id="IPR036179">
    <property type="entry name" value="Ig-like_dom_sf"/>
</dbReference>
<keyword evidence="7 11" id="KW-0472">Membrane</keyword>
<sequence>MTRDTAGRFHCLYWIGSALSEPSEPLEVVATGESGPPPPPQAWLCPSAQPSFYPIPLRPAHSPAWAQVPRDPNSLFSACDSSVCVCLSVCVSVCPCVCGLSVCVCLDVSPSLYPCLSVSLSLCLSLSLSLSVCLSVCLSFPLCLSAYPNITFPTNSSLSPIDASHSGYYDPPGLSAEPSQDVAWGHDVTLRCLSVQGIDRFVLYRVEGVNGSPWRDPQSHPDFLIQAVAAPHEGNYSCYEFHSQHPYAWSLPSAPLELRVTDATSQDYTKGNLIRLSLAGLILLILGVLLADAWHTGRRYQGAVLA</sequence>
<dbReference type="Ensembl" id="ENSMODT00000086261.1">
    <property type="protein sequence ID" value="ENSMODP00000052376.1"/>
    <property type="gene ID" value="ENSMODG00000051101.1"/>
</dbReference>
<dbReference type="FunFam" id="2.60.40.10:FF:000049">
    <property type="entry name" value="Leukocyte immunoglobulin-like receptor subfamily B member 1"/>
    <property type="match status" value="1"/>
</dbReference>
<reference evidence="12" key="3">
    <citation type="submission" date="2025-09" db="UniProtKB">
        <authorList>
            <consortium name="Ensembl"/>
        </authorList>
    </citation>
    <scope>IDENTIFICATION</scope>
</reference>
<keyword evidence="5" id="KW-0677">Repeat</keyword>
<dbReference type="PANTHER" id="PTHR11738:SF179">
    <property type="entry name" value="LEUKOCYTE IMMUNOGLOBULIN-LIKE RECEPTOR SUBFAMILY A MEMBER 5"/>
    <property type="match status" value="1"/>
</dbReference>
<evidence type="ECO:0008006" key="14">
    <source>
        <dbReference type="Google" id="ProtNLM"/>
    </source>
</evidence>
<dbReference type="Proteomes" id="UP000002280">
    <property type="component" value="Chromosome 4"/>
</dbReference>
<dbReference type="GO" id="GO:0002764">
    <property type="term" value="P:immune response-regulating signaling pathway"/>
    <property type="evidence" value="ECO:0000318"/>
    <property type="project" value="GO_Central"/>
</dbReference>
<keyword evidence="6 11" id="KW-1133">Transmembrane helix</keyword>
<dbReference type="AlphaFoldDB" id="A0A5F8GZ47"/>
<evidence type="ECO:0000313" key="13">
    <source>
        <dbReference type="Proteomes" id="UP000002280"/>
    </source>
</evidence>
<accession>A0A5F8GZ47</accession>
<keyword evidence="10" id="KW-0393">Immunoglobulin domain</keyword>
<name>A0A5F8GZ47_MONDO</name>
<evidence type="ECO:0000256" key="4">
    <source>
        <dbReference type="ARBA" id="ARBA00022729"/>
    </source>
</evidence>
<keyword evidence="8" id="KW-1015">Disulfide bond</keyword>
<evidence type="ECO:0000256" key="9">
    <source>
        <dbReference type="ARBA" id="ARBA00023180"/>
    </source>
</evidence>
<proteinExistence type="predicted"/>
<evidence type="ECO:0000256" key="1">
    <source>
        <dbReference type="ARBA" id="ARBA00004162"/>
    </source>
</evidence>
<evidence type="ECO:0000256" key="5">
    <source>
        <dbReference type="ARBA" id="ARBA00022737"/>
    </source>
</evidence>
<dbReference type="SUPFAM" id="SSF48726">
    <property type="entry name" value="Immunoglobulin"/>
    <property type="match status" value="1"/>
</dbReference>
<evidence type="ECO:0000256" key="6">
    <source>
        <dbReference type="ARBA" id="ARBA00022989"/>
    </source>
</evidence>
<evidence type="ECO:0000256" key="11">
    <source>
        <dbReference type="SAM" id="Phobius"/>
    </source>
</evidence>
<dbReference type="PANTHER" id="PTHR11738">
    <property type="entry name" value="MHC CLASS I NK CELL RECEPTOR"/>
    <property type="match status" value="1"/>
</dbReference>
<protein>
    <recommendedName>
        <fullName evidence="14">Ig-like domain-containing protein</fullName>
    </recommendedName>
</protein>
<evidence type="ECO:0000256" key="2">
    <source>
        <dbReference type="ARBA" id="ARBA00022475"/>
    </source>
</evidence>
<dbReference type="InterPro" id="IPR013783">
    <property type="entry name" value="Ig-like_fold"/>
</dbReference>
<evidence type="ECO:0000256" key="10">
    <source>
        <dbReference type="ARBA" id="ARBA00023319"/>
    </source>
</evidence>
<feature type="transmembrane region" description="Helical" evidence="11">
    <location>
        <begin position="273"/>
        <end position="291"/>
    </location>
</feature>
<dbReference type="InParanoid" id="A0A5F8GZ47"/>
<evidence type="ECO:0000256" key="3">
    <source>
        <dbReference type="ARBA" id="ARBA00022692"/>
    </source>
</evidence>
<comment type="subcellular location">
    <subcellularLocation>
        <location evidence="1">Cell membrane</location>
        <topology evidence="1">Single-pass membrane protein</topology>
    </subcellularLocation>
</comment>
<keyword evidence="2" id="KW-1003">Cell membrane</keyword>
<keyword evidence="9" id="KW-0325">Glycoprotein</keyword>
<keyword evidence="3 11" id="KW-0812">Transmembrane</keyword>
<dbReference type="Bgee" id="ENSMODG00000051101">
    <property type="expression patterns" value="Expressed in blood and 10 other cell types or tissues"/>
</dbReference>
<reference evidence="12 13" key="1">
    <citation type="journal article" date="2007" name="Nature">
        <title>Genome of the marsupial Monodelphis domestica reveals innovation in non-coding sequences.</title>
        <authorList>
            <person name="Mikkelsen T.S."/>
            <person name="Wakefield M.J."/>
            <person name="Aken B."/>
            <person name="Amemiya C.T."/>
            <person name="Chang J.L."/>
            <person name="Duke S."/>
            <person name="Garber M."/>
            <person name="Gentles A.J."/>
            <person name="Goodstadt L."/>
            <person name="Heger A."/>
            <person name="Jurka J."/>
            <person name="Kamal M."/>
            <person name="Mauceli E."/>
            <person name="Searle S.M."/>
            <person name="Sharpe T."/>
            <person name="Baker M.L."/>
            <person name="Batzer M.A."/>
            <person name="Benos P.V."/>
            <person name="Belov K."/>
            <person name="Clamp M."/>
            <person name="Cook A."/>
            <person name="Cuff J."/>
            <person name="Das R."/>
            <person name="Davidow L."/>
            <person name="Deakin J.E."/>
            <person name="Fazzari M.J."/>
            <person name="Glass J.L."/>
            <person name="Grabherr M."/>
            <person name="Greally J.M."/>
            <person name="Gu W."/>
            <person name="Hore T.A."/>
            <person name="Huttley G.A."/>
            <person name="Kleber M."/>
            <person name="Jirtle R.L."/>
            <person name="Koina E."/>
            <person name="Lee J.T."/>
            <person name="Mahony S."/>
            <person name="Marra M.A."/>
            <person name="Miller R.D."/>
            <person name="Nicholls R.D."/>
            <person name="Oda M."/>
            <person name="Papenfuss A.T."/>
            <person name="Parra Z.E."/>
            <person name="Pollock D.D."/>
            <person name="Ray D.A."/>
            <person name="Schein J.E."/>
            <person name="Speed T.P."/>
            <person name="Thompson K."/>
            <person name="VandeBerg J.L."/>
            <person name="Wade C.M."/>
            <person name="Walker J.A."/>
            <person name="Waters P.D."/>
            <person name="Webber C."/>
            <person name="Weidman J.R."/>
            <person name="Xie X."/>
            <person name="Zody M.C."/>
            <person name="Baldwin J."/>
            <person name="Abdouelleil A."/>
            <person name="Abdulkadir J."/>
            <person name="Abebe A."/>
            <person name="Abera B."/>
            <person name="Abreu J."/>
            <person name="Acer S.C."/>
            <person name="Aftuck L."/>
            <person name="Alexander A."/>
            <person name="An P."/>
            <person name="Anderson E."/>
            <person name="Anderson S."/>
            <person name="Arachi H."/>
            <person name="Azer M."/>
            <person name="Bachantsang P."/>
            <person name="Barry A."/>
            <person name="Bayul T."/>
            <person name="Berlin A."/>
            <person name="Bessette D."/>
            <person name="Bloom T."/>
            <person name="Bloom T."/>
            <person name="Boguslavskiy L."/>
            <person name="Bonnet C."/>
            <person name="Boukhgalter B."/>
            <person name="Bourzgui I."/>
            <person name="Brown A."/>
            <person name="Cahill P."/>
            <person name="Channer S."/>
            <person name="Cheshatsang Y."/>
            <person name="Chuda L."/>
            <person name="Citroen M."/>
            <person name="Collymore A."/>
            <person name="Cooke P."/>
            <person name="Costello M."/>
            <person name="D'Aco K."/>
            <person name="Daza R."/>
            <person name="De Haan G."/>
            <person name="DeGray S."/>
            <person name="DeMaso C."/>
            <person name="Dhargay N."/>
            <person name="Dooley K."/>
            <person name="Dooley E."/>
            <person name="Doricent M."/>
            <person name="Dorje P."/>
            <person name="Dorjee K."/>
            <person name="Dupes A."/>
            <person name="Elong R."/>
            <person name="Falk J."/>
            <person name="Farina A."/>
            <person name="Faro S."/>
            <person name="Ferguson D."/>
            <person name="Fisher S."/>
            <person name="Foley C.D."/>
            <person name="Franke A."/>
            <person name="Friedrich D."/>
            <person name="Gadbois L."/>
            <person name="Gearin G."/>
            <person name="Gearin C.R."/>
            <person name="Giannoukos G."/>
            <person name="Goode T."/>
            <person name="Graham J."/>
            <person name="Grandbois E."/>
            <person name="Grewal S."/>
            <person name="Gyaltsen K."/>
            <person name="Hafez N."/>
            <person name="Hagos B."/>
            <person name="Hall J."/>
            <person name="Henson C."/>
            <person name="Hollinger A."/>
            <person name="Honan T."/>
            <person name="Huard M.D."/>
            <person name="Hughes L."/>
            <person name="Hurhula B."/>
            <person name="Husby M.E."/>
            <person name="Kamat A."/>
            <person name="Kanga B."/>
            <person name="Kashin S."/>
            <person name="Khazanovich D."/>
            <person name="Kisner P."/>
            <person name="Lance K."/>
            <person name="Lara M."/>
            <person name="Lee W."/>
            <person name="Lennon N."/>
            <person name="Letendre F."/>
            <person name="LeVine R."/>
            <person name="Lipovsky A."/>
            <person name="Liu X."/>
            <person name="Liu J."/>
            <person name="Liu S."/>
            <person name="Lokyitsang T."/>
            <person name="Lokyitsang Y."/>
            <person name="Lubonja R."/>
            <person name="Lui A."/>
            <person name="MacDonald P."/>
            <person name="Magnisalis V."/>
            <person name="Maru K."/>
            <person name="Matthews C."/>
            <person name="McCusker W."/>
            <person name="McDonough S."/>
            <person name="Mehta T."/>
            <person name="Meldrim J."/>
            <person name="Meneus L."/>
            <person name="Mihai O."/>
            <person name="Mihalev A."/>
            <person name="Mihova T."/>
            <person name="Mittelman R."/>
            <person name="Mlenga V."/>
            <person name="Montmayeur A."/>
            <person name="Mulrain L."/>
            <person name="Navidi A."/>
            <person name="Naylor J."/>
            <person name="Negash T."/>
            <person name="Nguyen T."/>
            <person name="Nguyen N."/>
            <person name="Nicol R."/>
            <person name="Norbu C."/>
            <person name="Norbu N."/>
            <person name="Novod N."/>
            <person name="O'Neill B."/>
            <person name="Osman S."/>
            <person name="Markiewicz E."/>
            <person name="Oyono O.L."/>
            <person name="Patti C."/>
            <person name="Phunkhang P."/>
            <person name="Pierre F."/>
            <person name="Priest M."/>
            <person name="Raghuraman S."/>
            <person name="Rege F."/>
            <person name="Reyes R."/>
            <person name="Rise C."/>
            <person name="Rogov P."/>
            <person name="Ross K."/>
            <person name="Ryan E."/>
            <person name="Settipalli S."/>
            <person name="Shea T."/>
            <person name="Sherpa N."/>
            <person name="Shi L."/>
            <person name="Shih D."/>
            <person name="Sparrow T."/>
            <person name="Spaulding J."/>
            <person name="Stalker J."/>
            <person name="Stange-Thomann N."/>
            <person name="Stavropoulos S."/>
            <person name="Stone C."/>
            <person name="Strader C."/>
            <person name="Tesfaye S."/>
            <person name="Thomson T."/>
            <person name="Thoulutsang Y."/>
            <person name="Thoulutsang D."/>
            <person name="Topham K."/>
            <person name="Topping I."/>
            <person name="Tsamla T."/>
            <person name="Vassiliev H."/>
            <person name="Vo A."/>
            <person name="Wangchuk T."/>
            <person name="Wangdi T."/>
            <person name="Weiand M."/>
            <person name="Wilkinson J."/>
            <person name="Wilson A."/>
            <person name="Yadav S."/>
            <person name="Young G."/>
            <person name="Yu Q."/>
            <person name="Zembek L."/>
            <person name="Zhong D."/>
            <person name="Zimmer A."/>
            <person name="Zwirko Z."/>
            <person name="Jaffe D.B."/>
            <person name="Alvarez P."/>
            <person name="Brockman W."/>
            <person name="Butler J."/>
            <person name="Chin C."/>
            <person name="Gnerre S."/>
            <person name="MacCallum I."/>
            <person name="Graves J.A."/>
            <person name="Ponting C.P."/>
            <person name="Breen M."/>
            <person name="Samollow P.B."/>
            <person name="Lander E.S."/>
            <person name="Lindblad-Toh K."/>
        </authorList>
    </citation>
    <scope>NUCLEOTIDE SEQUENCE [LARGE SCALE GENOMIC DNA]</scope>
</reference>
<dbReference type="GeneTree" id="ENSGT01100000263478"/>